<evidence type="ECO:0000256" key="3">
    <source>
        <dbReference type="ARBA" id="ARBA00022490"/>
    </source>
</evidence>
<dbReference type="PANTHER" id="PTHR48032">
    <property type="entry name" value="RNA-BINDING PROTEIN MUSASHI HOMOLOG RBP6"/>
    <property type="match status" value="1"/>
</dbReference>
<feature type="domain" description="RRM" evidence="8">
    <location>
        <begin position="143"/>
        <end position="220"/>
    </location>
</feature>
<gene>
    <name evidence="9" type="primary">DjmlgC</name>
</gene>
<keyword evidence="5 6" id="KW-0694">RNA-binding</keyword>
<evidence type="ECO:0000256" key="1">
    <source>
        <dbReference type="ARBA" id="ARBA00004496"/>
    </source>
</evidence>
<comment type="similarity">
    <text evidence="2">Belongs to the Musashi family.</text>
</comment>
<feature type="region of interest" description="Disordered" evidence="7">
    <location>
        <begin position="8"/>
        <end position="29"/>
    </location>
</feature>
<evidence type="ECO:0000256" key="4">
    <source>
        <dbReference type="ARBA" id="ARBA00022737"/>
    </source>
</evidence>
<dbReference type="InterPro" id="IPR035979">
    <property type="entry name" value="RBD_domain_sf"/>
</dbReference>
<keyword evidence="4" id="KW-0677">Repeat</keyword>
<dbReference type="PANTHER" id="PTHR48032:SF18">
    <property type="entry name" value="RRM DOMAIN-CONTAINING PROTEIN"/>
    <property type="match status" value="1"/>
</dbReference>
<evidence type="ECO:0000256" key="5">
    <source>
        <dbReference type="ARBA" id="ARBA00022884"/>
    </source>
</evidence>
<evidence type="ECO:0000256" key="7">
    <source>
        <dbReference type="SAM" id="MobiDB-lite"/>
    </source>
</evidence>
<dbReference type="GO" id="GO:0005737">
    <property type="term" value="C:cytoplasm"/>
    <property type="evidence" value="ECO:0007669"/>
    <property type="project" value="UniProtKB-SubCell"/>
</dbReference>
<sequence>MTLEIACHDESNSEYETENNSPTCNDPGKMFIGGLSPTTSPETMRDYFRKYGDIKEFMIMRDPVTKRSRGFGFVTFFESSSVKKVLNKTPHILDSKKIDPKVAVPRKVETSTKNCESSLDCIGINGYSTGKLGDSNMISTKTKKVFIGGISTNTTKQELEEYFSQFGILETCELMMDKATSRHRGFGFVTFENEDTAEKVCDIHFHDLNNKTVEAKKALPKEIIGNNGVLKQRNHLIRTSLPLISNQLQNNYALNALSAIAAARQCNTFLMPSYYITSGLIPSNFMLQAPESLSAPVTNSPLISNLQSARSIPLYSTNHPSEQLMSLNAGHIINGNVAGPVLYSPSTPLFMSTTNNRQCNQNNNNCTLDIYSSSDPNHITASLFQQQTSQQPHNATAMIIASNNNSQTNILNGVSVKNTLFSNGCDSVTQIAQHIPTAHYLGATNNLLPHTAGHLAAAAALSI</sequence>
<dbReference type="FunFam" id="3.30.70.330:FF:000025">
    <property type="entry name" value="RNA-binding protein Musashi homolog 2 isoform X1"/>
    <property type="match status" value="1"/>
</dbReference>
<evidence type="ECO:0000256" key="2">
    <source>
        <dbReference type="ARBA" id="ARBA00006635"/>
    </source>
</evidence>
<dbReference type="AlphaFoldDB" id="B1Q3I9"/>
<reference evidence="9" key="1">
    <citation type="journal article" date="2008" name="Mech. Dev.">
        <title>Expression and functional analysis of musashi-like genes in planarian CNS regeneration.</title>
        <authorList>
            <person name="Higuchi S."/>
            <person name="Hayashi T."/>
            <person name="Tarui H."/>
            <person name="Nishimura O."/>
            <person name="Nishimura K."/>
            <person name="Shibata N."/>
            <person name="Sakamoto H."/>
            <person name="Agata K."/>
        </authorList>
    </citation>
    <scope>NUCLEOTIDE SEQUENCE</scope>
    <source>
        <strain evidence="9">SSP</strain>
    </source>
</reference>
<evidence type="ECO:0000259" key="8">
    <source>
        <dbReference type="PROSITE" id="PS50102"/>
    </source>
</evidence>
<dbReference type="CDD" id="cd12323">
    <property type="entry name" value="RRM2_MSI"/>
    <property type="match status" value="1"/>
</dbReference>
<name>B1Q3I9_DUGJA</name>
<dbReference type="Pfam" id="PF00076">
    <property type="entry name" value="RRM_1"/>
    <property type="match status" value="2"/>
</dbReference>
<evidence type="ECO:0000256" key="6">
    <source>
        <dbReference type="PROSITE-ProRule" id="PRU00176"/>
    </source>
</evidence>
<dbReference type="GO" id="GO:0006417">
    <property type="term" value="P:regulation of translation"/>
    <property type="evidence" value="ECO:0007669"/>
    <property type="project" value="TreeGrafter"/>
</dbReference>
<comment type="subcellular location">
    <subcellularLocation>
        <location evidence="1">Cytoplasm</location>
    </subcellularLocation>
</comment>
<organism evidence="9">
    <name type="scientific">Dugesia japonica</name>
    <name type="common">Planarian</name>
    <dbReference type="NCBI Taxonomy" id="6161"/>
    <lineage>
        <taxon>Eukaryota</taxon>
        <taxon>Metazoa</taxon>
        <taxon>Spiralia</taxon>
        <taxon>Lophotrochozoa</taxon>
        <taxon>Platyhelminthes</taxon>
        <taxon>Rhabditophora</taxon>
        <taxon>Seriata</taxon>
        <taxon>Tricladida</taxon>
        <taxon>Continenticola</taxon>
        <taxon>Geoplanoidea</taxon>
        <taxon>Dugesiidae</taxon>
        <taxon>Dugesia</taxon>
    </lineage>
</organism>
<accession>B1Q3I9</accession>
<dbReference type="InterPro" id="IPR000504">
    <property type="entry name" value="RRM_dom"/>
</dbReference>
<dbReference type="SUPFAM" id="SSF54928">
    <property type="entry name" value="RNA-binding domain, RBD"/>
    <property type="match status" value="2"/>
</dbReference>
<dbReference type="SMART" id="SM00360">
    <property type="entry name" value="RRM"/>
    <property type="match status" value="2"/>
</dbReference>
<protein>
    <submittedName>
        <fullName evidence="9">Musashi</fullName>
    </submittedName>
</protein>
<dbReference type="PROSITE" id="PS50102">
    <property type="entry name" value="RRM"/>
    <property type="match status" value="2"/>
</dbReference>
<dbReference type="InterPro" id="IPR012677">
    <property type="entry name" value="Nucleotide-bd_a/b_plait_sf"/>
</dbReference>
<dbReference type="EMBL" id="AB362392">
    <property type="protein sequence ID" value="BAG15904.1"/>
    <property type="molecule type" value="mRNA"/>
</dbReference>
<feature type="domain" description="RRM" evidence="8">
    <location>
        <begin position="28"/>
        <end position="113"/>
    </location>
</feature>
<evidence type="ECO:0000313" key="9">
    <source>
        <dbReference type="EMBL" id="BAG15904.1"/>
    </source>
</evidence>
<dbReference type="GO" id="GO:0003729">
    <property type="term" value="F:mRNA binding"/>
    <property type="evidence" value="ECO:0007669"/>
    <property type="project" value="TreeGrafter"/>
</dbReference>
<keyword evidence="3" id="KW-0963">Cytoplasm</keyword>
<dbReference type="InterPro" id="IPR034126">
    <property type="entry name" value="MSI_RRM2"/>
</dbReference>
<dbReference type="Gene3D" id="3.30.70.330">
    <property type="match status" value="2"/>
</dbReference>
<proteinExistence type="evidence at transcript level"/>